<evidence type="ECO:0000313" key="2">
    <source>
        <dbReference type="Proteomes" id="UP001189624"/>
    </source>
</evidence>
<organism evidence="1 2">
    <name type="scientific">Sphenostylis stenocarpa</name>
    <dbReference type="NCBI Taxonomy" id="92480"/>
    <lineage>
        <taxon>Eukaryota</taxon>
        <taxon>Viridiplantae</taxon>
        <taxon>Streptophyta</taxon>
        <taxon>Embryophyta</taxon>
        <taxon>Tracheophyta</taxon>
        <taxon>Spermatophyta</taxon>
        <taxon>Magnoliopsida</taxon>
        <taxon>eudicotyledons</taxon>
        <taxon>Gunneridae</taxon>
        <taxon>Pentapetalae</taxon>
        <taxon>rosids</taxon>
        <taxon>fabids</taxon>
        <taxon>Fabales</taxon>
        <taxon>Fabaceae</taxon>
        <taxon>Papilionoideae</taxon>
        <taxon>50 kb inversion clade</taxon>
        <taxon>NPAAA clade</taxon>
        <taxon>indigoferoid/millettioid clade</taxon>
        <taxon>Phaseoleae</taxon>
        <taxon>Sphenostylis</taxon>
    </lineage>
</organism>
<keyword evidence="2" id="KW-1185">Reference proteome</keyword>
<dbReference type="Gramene" id="rna-AYBTSS11_LOCUS22210">
    <property type="protein sequence ID" value="CAJ1969339.1"/>
    <property type="gene ID" value="gene-AYBTSS11_LOCUS22210"/>
</dbReference>
<accession>A0AA86TIZ5</accession>
<sequence length="110" mass="11886">MSDCCLCGKCVSELLLPLSLLFCHLHRERPSVASVISVARRALVASIVSTTSKLLFLLSTPLSPPQRQRRAPPMMTLTTVSVSIEYAKLSGGVFNRCCSDCFLVIGSEIG</sequence>
<dbReference type="AlphaFoldDB" id="A0AA86TIZ5"/>
<protein>
    <submittedName>
        <fullName evidence="1">Uncharacterized protein</fullName>
    </submittedName>
</protein>
<dbReference type="Proteomes" id="UP001189624">
    <property type="component" value="Chromosome 7"/>
</dbReference>
<proteinExistence type="predicted"/>
<reference evidence="1" key="1">
    <citation type="submission" date="2023-10" db="EMBL/GenBank/DDBJ databases">
        <authorList>
            <person name="Domelevo Entfellner J.-B."/>
        </authorList>
    </citation>
    <scope>NUCLEOTIDE SEQUENCE</scope>
</reference>
<name>A0AA86TIZ5_9FABA</name>
<evidence type="ECO:0000313" key="1">
    <source>
        <dbReference type="EMBL" id="CAJ1969339.1"/>
    </source>
</evidence>
<gene>
    <name evidence="1" type="ORF">AYBTSS11_LOCUS22210</name>
</gene>
<dbReference type="EMBL" id="OY731404">
    <property type="protein sequence ID" value="CAJ1969339.1"/>
    <property type="molecule type" value="Genomic_DNA"/>
</dbReference>